<evidence type="ECO:0000256" key="5">
    <source>
        <dbReference type="ARBA" id="ARBA00022793"/>
    </source>
</evidence>
<keyword evidence="6" id="KW-0443">Lipid metabolism</keyword>
<accession>A0A7J7IIA4</accession>
<keyword evidence="12" id="KW-0732">Signal</keyword>
<evidence type="ECO:0000256" key="2">
    <source>
        <dbReference type="ARBA" id="ARBA00005189"/>
    </source>
</evidence>
<evidence type="ECO:0000256" key="6">
    <source>
        <dbReference type="ARBA" id="ARBA00023098"/>
    </source>
</evidence>
<feature type="chain" id="PRO_5029528325" description="phosphatidylserine decarboxylase" evidence="12">
    <location>
        <begin position="27"/>
        <end position="359"/>
    </location>
</feature>
<evidence type="ECO:0000256" key="3">
    <source>
        <dbReference type="ARBA" id="ARBA00012243"/>
    </source>
</evidence>
<dbReference type="PANTHER" id="PTHR10067">
    <property type="entry name" value="PHOSPHATIDYLSERINE DECARBOXYLASE"/>
    <property type="match status" value="1"/>
</dbReference>
<dbReference type="InterPro" id="IPR033177">
    <property type="entry name" value="PSD-B"/>
</dbReference>
<name>A0A7J7IIA4_9RHOD</name>
<sequence>MVRRRTLWILLASSVAAGLLVHEVVSLEPTSDLYASPAPRQAAPWSRTVLQTLPLRLLSHGVGVLSRIPLPKSLRRPLLSTYCSSMPACHLEEVRDPLETFATLSAFQQRRLKPSARPIDQTASLVAPCDGRLLAIGQVESGALLQPIKGVRLSVRSLLDATDDHDPLVRGPVNVQVAHTERTALASSSSSQTEAWQEARDPTTQSSGLFYAVFHLPAGSYHRFHSPTRWHVLRRRHVVGQLLPGTPRILRRLGSLFALNERVCLFGEWKYGFMGLVAIGAFGNGHIDLHFDDDLLTNRWDDYAPQRHEWTYRWPVSLEPGEEMGGFKLGSCIVLLFEAPLIIDPDRGNAGLAFRRPSR</sequence>
<feature type="signal peptide" evidence="12">
    <location>
        <begin position="1"/>
        <end position="26"/>
    </location>
</feature>
<evidence type="ECO:0000256" key="8">
    <source>
        <dbReference type="ARBA" id="ARBA00023239"/>
    </source>
</evidence>
<evidence type="ECO:0000256" key="12">
    <source>
        <dbReference type="SAM" id="SignalP"/>
    </source>
</evidence>
<gene>
    <name evidence="13" type="ORF">F1559_002690</name>
</gene>
<dbReference type="InterPro" id="IPR003817">
    <property type="entry name" value="PS_Dcarbxylase"/>
</dbReference>
<dbReference type="GO" id="GO:0005739">
    <property type="term" value="C:mitochondrion"/>
    <property type="evidence" value="ECO:0007669"/>
    <property type="project" value="TreeGrafter"/>
</dbReference>
<comment type="caution">
    <text evidence="13">The sequence shown here is derived from an EMBL/GenBank/DDBJ whole genome shotgun (WGS) entry which is preliminary data.</text>
</comment>
<keyword evidence="8" id="KW-0456">Lyase</keyword>
<evidence type="ECO:0000313" key="13">
    <source>
        <dbReference type="EMBL" id="KAF6002460.1"/>
    </source>
</evidence>
<evidence type="ECO:0000256" key="4">
    <source>
        <dbReference type="ARBA" id="ARBA00022516"/>
    </source>
</evidence>
<dbReference type="EC" id="4.1.1.65" evidence="3"/>
<dbReference type="GO" id="GO:0004609">
    <property type="term" value="F:phosphatidylserine decarboxylase activity"/>
    <property type="evidence" value="ECO:0007669"/>
    <property type="project" value="UniProtKB-EC"/>
</dbReference>
<dbReference type="AlphaFoldDB" id="A0A7J7IIA4"/>
<dbReference type="NCBIfam" id="TIGR00163">
    <property type="entry name" value="PS_decarb"/>
    <property type="match status" value="1"/>
</dbReference>
<keyword evidence="10" id="KW-0670">Pyruvate</keyword>
<evidence type="ECO:0000313" key="14">
    <source>
        <dbReference type="Proteomes" id="UP000530660"/>
    </source>
</evidence>
<evidence type="ECO:0000256" key="1">
    <source>
        <dbReference type="ARBA" id="ARBA00001928"/>
    </source>
</evidence>
<dbReference type="GO" id="GO:0006646">
    <property type="term" value="P:phosphatidylethanolamine biosynthetic process"/>
    <property type="evidence" value="ECO:0007669"/>
    <property type="project" value="UniProtKB-UniPathway"/>
</dbReference>
<dbReference type="PANTHER" id="PTHR10067:SF6">
    <property type="entry name" value="PHOSPHATIDYLSERINE DECARBOXYLASE PROENZYME, MITOCHONDRIAL"/>
    <property type="match status" value="1"/>
</dbReference>
<keyword evidence="5" id="KW-0210">Decarboxylase</keyword>
<evidence type="ECO:0000256" key="10">
    <source>
        <dbReference type="ARBA" id="ARBA00023317"/>
    </source>
</evidence>
<evidence type="ECO:0000256" key="11">
    <source>
        <dbReference type="ARBA" id="ARBA00024326"/>
    </source>
</evidence>
<dbReference type="UniPathway" id="UPA00558"/>
<reference evidence="13 14" key="1">
    <citation type="journal article" date="2020" name="J. Phycol.">
        <title>Comparative genome analysis reveals Cyanidiococcus gen. nov., a new extremophilic red algal genus sister to Cyanidioschyzon (Cyanidioschyzonaceae, Rhodophyta).</title>
        <authorList>
            <person name="Liu S.-L."/>
            <person name="Chiang Y.-R."/>
            <person name="Yoon H.S."/>
            <person name="Fu H.-Y."/>
        </authorList>
    </citation>
    <scope>NUCLEOTIDE SEQUENCE [LARGE SCALE GENOMIC DNA]</scope>
    <source>
        <strain evidence="13 14">THAL066</strain>
    </source>
</reference>
<keyword evidence="7" id="KW-0594">Phospholipid biosynthesis</keyword>
<dbReference type="Pfam" id="PF02666">
    <property type="entry name" value="PS_Dcarbxylase"/>
    <property type="match status" value="1"/>
</dbReference>
<dbReference type="Proteomes" id="UP000530660">
    <property type="component" value="Unassembled WGS sequence"/>
</dbReference>
<comment type="cofactor">
    <cofactor evidence="1">
        <name>pyruvate</name>
        <dbReference type="ChEBI" id="CHEBI:15361"/>
    </cofactor>
</comment>
<comment type="pathway">
    <text evidence="2">Lipid metabolism.</text>
</comment>
<protein>
    <recommendedName>
        <fullName evidence="3">phosphatidylserine decarboxylase</fullName>
        <ecNumber evidence="3">4.1.1.65</ecNumber>
    </recommendedName>
</protein>
<keyword evidence="4" id="KW-0444">Lipid biosynthesis</keyword>
<proteinExistence type="predicted"/>
<keyword evidence="14" id="KW-1185">Reference proteome</keyword>
<evidence type="ECO:0000256" key="7">
    <source>
        <dbReference type="ARBA" id="ARBA00023209"/>
    </source>
</evidence>
<evidence type="ECO:0000256" key="9">
    <source>
        <dbReference type="ARBA" id="ARBA00023264"/>
    </source>
</evidence>
<organism evidence="13 14">
    <name type="scientific">Cyanidiococcus yangmingshanensis</name>
    <dbReference type="NCBI Taxonomy" id="2690220"/>
    <lineage>
        <taxon>Eukaryota</taxon>
        <taxon>Rhodophyta</taxon>
        <taxon>Bangiophyceae</taxon>
        <taxon>Cyanidiales</taxon>
        <taxon>Cyanidiaceae</taxon>
        <taxon>Cyanidiococcus</taxon>
    </lineage>
</organism>
<comment type="pathway">
    <text evidence="11">Phospholipid metabolism; phosphatidylethanolamine biosynthesis.</text>
</comment>
<dbReference type="EMBL" id="VWRR01000010">
    <property type="protein sequence ID" value="KAF6002460.1"/>
    <property type="molecule type" value="Genomic_DNA"/>
</dbReference>
<keyword evidence="9" id="KW-1208">Phospholipid metabolism</keyword>
<dbReference type="OrthoDB" id="4330at2759"/>